<keyword evidence="4" id="KW-1185">Reference proteome</keyword>
<feature type="transmembrane region" description="Helical" evidence="2">
    <location>
        <begin position="6"/>
        <end position="24"/>
    </location>
</feature>
<feature type="region of interest" description="Disordered" evidence="1">
    <location>
        <begin position="34"/>
        <end position="74"/>
    </location>
</feature>
<evidence type="ECO:0000313" key="3">
    <source>
        <dbReference type="EMBL" id="ELY55820.1"/>
    </source>
</evidence>
<evidence type="ECO:0000256" key="2">
    <source>
        <dbReference type="SAM" id="Phobius"/>
    </source>
</evidence>
<name>L9X265_9EURY</name>
<evidence type="ECO:0000313" key="4">
    <source>
        <dbReference type="Proteomes" id="UP000011531"/>
    </source>
</evidence>
<keyword evidence="2" id="KW-0812">Transmembrane</keyword>
<protein>
    <submittedName>
        <fullName evidence="3">Uncharacterized protein</fullName>
    </submittedName>
</protein>
<gene>
    <name evidence="3" type="ORF">C492_15221</name>
</gene>
<dbReference type="Proteomes" id="UP000011531">
    <property type="component" value="Unassembled WGS sequence"/>
</dbReference>
<evidence type="ECO:0000256" key="1">
    <source>
        <dbReference type="SAM" id="MobiDB-lite"/>
    </source>
</evidence>
<dbReference type="EMBL" id="AOIA01000127">
    <property type="protein sequence ID" value="ELY55820.1"/>
    <property type="molecule type" value="Genomic_DNA"/>
</dbReference>
<sequence>MIEDPLLALLGIVIMVIGVIWMRYPALLARGDDSVGDEAVATDQESDTELPQDSSAEDEQAADTDEQETESGRD</sequence>
<keyword evidence="2" id="KW-1133">Transmembrane helix</keyword>
<reference evidence="3 4" key="1">
    <citation type="journal article" date="2014" name="PLoS Genet.">
        <title>Phylogenetically driven sequencing of extremely halophilic archaea reveals strategies for static and dynamic osmo-response.</title>
        <authorList>
            <person name="Becker E.A."/>
            <person name="Seitzer P.M."/>
            <person name="Tritt A."/>
            <person name="Larsen D."/>
            <person name="Krusor M."/>
            <person name="Yao A.I."/>
            <person name="Wu D."/>
            <person name="Madern D."/>
            <person name="Eisen J.A."/>
            <person name="Darling A.E."/>
            <person name="Facciotti M.T."/>
        </authorList>
    </citation>
    <scope>NUCLEOTIDE SEQUENCE [LARGE SCALE GENOMIC DNA]</scope>
    <source>
        <strain evidence="3 4">DSM 18795</strain>
    </source>
</reference>
<proteinExistence type="predicted"/>
<dbReference type="AlphaFoldDB" id="L9X265"/>
<keyword evidence="2" id="KW-0472">Membrane</keyword>
<dbReference type="RefSeq" id="WP_008424927.1">
    <property type="nucleotide sequence ID" value="NZ_AOIA01000127.1"/>
</dbReference>
<comment type="caution">
    <text evidence="3">The sequence shown here is derived from an EMBL/GenBank/DDBJ whole genome shotgun (WGS) entry which is preliminary data.</text>
</comment>
<feature type="compositionally biased region" description="Acidic residues" evidence="1">
    <location>
        <begin position="44"/>
        <end position="74"/>
    </location>
</feature>
<accession>L9X265</accession>
<organism evidence="3 4">
    <name type="scientific">Natronococcus jeotgali DSM 18795</name>
    <dbReference type="NCBI Taxonomy" id="1227498"/>
    <lineage>
        <taxon>Archaea</taxon>
        <taxon>Methanobacteriati</taxon>
        <taxon>Methanobacteriota</taxon>
        <taxon>Stenosarchaea group</taxon>
        <taxon>Halobacteria</taxon>
        <taxon>Halobacteriales</taxon>
        <taxon>Natrialbaceae</taxon>
        <taxon>Natronococcus</taxon>
    </lineage>
</organism>